<evidence type="ECO:0000259" key="11">
    <source>
        <dbReference type="SMART" id="SM00563"/>
    </source>
</evidence>
<dbReference type="eggNOG" id="COG3176">
    <property type="taxonomic scope" value="Bacteria"/>
</dbReference>
<evidence type="ECO:0000313" key="13">
    <source>
        <dbReference type="Proteomes" id="UP000009073"/>
    </source>
</evidence>
<dbReference type="CDD" id="cd07986">
    <property type="entry name" value="LPLAT_ACT14924-like"/>
    <property type="match status" value="1"/>
</dbReference>
<gene>
    <name evidence="12" type="ordered locus">Tola_1022</name>
</gene>
<dbReference type="GO" id="GO:0043810">
    <property type="term" value="F:ornithine-acyl [acyl carrier protein] N-acyltransferase activity"/>
    <property type="evidence" value="ECO:0007669"/>
    <property type="project" value="UniProtKB-EC"/>
</dbReference>
<sequence>MFTVDELLSTHISKPVPRWYKPFLRYLLCEKEFQRFGERYPNLHGLDFIEQGLRYLSFACDVCEDELEHIPAQGPVVIVANHPIGSLDGLALLQIISRVRSDVKIIANQLLNQIKPLEELLLPVDNMNGNTQRQQIAAIHDHLGKGKALIVFPAGEVSRLHLHGVRDGRWNNGFLRLATQHRAPIVPIHISGHNSWLFYGASLVCKPLSTLLLVREMMYQRKGHIKVRIGARIPFSEWSKLPVTGKALAKLFRKHLYRLGKGKSGILTTEAPIALPEDRVKLKKAVEECQPLGTTPDGKHICLYRREQSPSSVILKELGRLREIAFRAVGEGTGQRRDLDGYDDDYYHLLLWDNKELEIVGAYRFMPTREQLERKGHRGLYSYSLFHYDTAMAHILDQGIELGRSFIQPRYWGKRSLDYLWQGIGAFLAQNPQYRYLFGPVSMSASLPAPARDLLVAFYKLHFSPRWPLARSRQPYANGSLEIAGQFIGQDYQQDLGILKSMLDNLGCGIPTLYKQYSELCEPGGVQFLDFGIDPDFGNCVDGLVLVDVHKMKQNKRQRYIDCHLPHADTTPAASA</sequence>
<comment type="function">
    <text evidence="9">Catalyzes the first step in the biosynthesis of ornithine lipids, which are phosphorus-free membrane lipids. Catalyzes the 3-hydroxyacyl-acyl carrier protein-dependent acylation of ornithine to form lyso-ornithine lipid (LOL).</text>
</comment>
<dbReference type="PANTHER" id="PTHR37323">
    <property type="entry name" value="GCN5-RELATED N-ACETYLTRANSFERASE"/>
    <property type="match status" value="1"/>
</dbReference>
<keyword evidence="13" id="KW-1185">Reference proteome</keyword>
<dbReference type="InterPro" id="IPR045746">
    <property type="entry name" value="ACT14924-like_Acyltransf_dom"/>
</dbReference>
<dbReference type="HOGENOM" id="CLU_033329_1_0_6"/>
<organism evidence="12 13">
    <name type="scientific">Tolumonas auensis (strain DSM 9187 / NBRC 110442 / TA 4)</name>
    <dbReference type="NCBI Taxonomy" id="595494"/>
    <lineage>
        <taxon>Bacteria</taxon>
        <taxon>Pseudomonadati</taxon>
        <taxon>Pseudomonadota</taxon>
        <taxon>Gammaproteobacteria</taxon>
        <taxon>Aeromonadales</taxon>
        <taxon>Aeromonadaceae</taxon>
        <taxon>Tolumonas</taxon>
    </lineage>
</organism>
<keyword evidence="2" id="KW-0444">Lipid biosynthesis</keyword>
<proteinExistence type="inferred from homology"/>
<dbReference type="InterPro" id="IPR052351">
    <property type="entry name" value="Ornithine_N-alpha-AT"/>
</dbReference>
<evidence type="ECO:0000256" key="8">
    <source>
        <dbReference type="ARBA" id="ARBA00039866"/>
    </source>
</evidence>
<feature type="domain" description="Phospholipid/glycerol acyltransferase" evidence="11">
    <location>
        <begin position="76"/>
        <end position="193"/>
    </location>
</feature>
<dbReference type="Pfam" id="PF13444">
    <property type="entry name" value="Acetyltransf_5"/>
    <property type="match status" value="1"/>
</dbReference>
<dbReference type="EC" id="2.3.2.30" evidence="7"/>
<keyword evidence="5 12" id="KW-0012">Acyltransferase</keyword>
<dbReference type="PANTHER" id="PTHR37323:SF1">
    <property type="entry name" value="L-ORNITHINE N(ALPHA)-ACYLTRANSFERASE"/>
    <property type="match status" value="1"/>
</dbReference>
<evidence type="ECO:0000256" key="7">
    <source>
        <dbReference type="ARBA" id="ARBA00039058"/>
    </source>
</evidence>
<dbReference type="KEGG" id="tau:Tola_1022"/>
<evidence type="ECO:0000256" key="1">
    <source>
        <dbReference type="ARBA" id="ARBA00005189"/>
    </source>
</evidence>
<dbReference type="OrthoDB" id="1113830at2"/>
<dbReference type="SUPFAM" id="SSF55729">
    <property type="entry name" value="Acyl-CoA N-acyltransferases (Nat)"/>
    <property type="match status" value="1"/>
</dbReference>
<accession>C4LCT5</accession>
<evidence type="ECO:0000256" key="4">
    <source>
        <dbReference type="ARBA" id="ARBA00023098"/>
    </source>
</evidence>
<evidence type="ECO:0000256" key="10">
    <source>
        <dbReference type="ARBA" id="ARBA00047785"/>
    </source>
</evidence>
<dbReference type="eggNOG" id="COG0204">
    <property type="taxonomic scope" value="Bacteria"/>
</dbReference>
<evidence type="ECO:0000256" key="9">
    <source>
        <dbReference type="ARBA" id="ARBA00045724"/>
    </source>
</evidence>
<evidence type="ECO:0000256" key="2">
    <source>
        <dbReference type="ARBA" id="ARBA00022516"/>
    </source>
</evidence>
<comment type="pathway">
    <text evidence="1">Lipid metabolism.</text>
</comment>
<dbReference type="GO" id="GO:0006629">
    <property type="term" value="P:lipid metabolic process"/>
    <property type="evidence" value="ECO:0007669"/>
    <property type="project" value="UniProtKB-KW"/>
</dbReference>
<comment type="similarity">
    <text evidence="6">Belongs to the acetyltransferase family. OlsB subfamily.</text>
</comment>
<keyword evidence="3 12" id="KW-0808">Transferase</keyword>
<reference evidence="13" key="1">
    <citation type="submission" date="2009-05" db="EMBL/GenBank/DDBJ databases">
        <title>Complete sequence of Tolumonas auensis DSM 9187.</title>
        <authorList>
            <consortium name="US DOE Joint Genome Institute"/>
            <person name="Lucas S."/>
            <person name="Copeland A."/>
            <person name="Lapidus A."/>
            <person name="Glavina del Rio T."/>
            <person name="Tice H."/>
            <person name="Bruce D."/>
            <person name="Goodwin L."/>
            <person name="Pitluck S."/>
            <person name="Chertkov O."/>
            <person name="Brettin T."/>
            <person name="Detter J.C."/>
            <person name="Han C."/>
            <person name="Larimer F."/>
            <person name="Land M."/>
            <person name="Hauser L."/>
            <person name="Kyrpides N."/>
            <person name="Mikhailova N."/>
            <person name="Spring S."/>
            <person name="Beller H."/>
        </authorList>
    </citation>
    <scope>NUCLEOTIDE SEQUENCE [LARGE SCALE GENOMIC DNA]</scope>
    <source>
        <strain evidence="13">DSM 9187 / TA4</strain>
    </source>
</reference>
<dbReference type="SMART" id="SM00563">
    <property type="entry name" value="PlsC"/>
    <property type="match status" value="1"/>
</dbReference>
<keyword evidence="4" id="KW-0443">Lipid metabolism</keyword>
<evidence type="ECO:0000313" key="12">
    <source>
        <dbReference type="EMBL" id="ACQ92649.1"/>
    </source>
</evidence>
<dbReference type="STRING" id="595494.Tola_1022"/>
<dbReference type="Pfam" id="PF19576">
    <property type="entry name" value="Acyltransf_2"/>
    <property type="match status" value="1"/>
</dbReference>
<dbReference type="AlphaFoldDB" id="C4LCT5"/>
<protein>
    <recommendedName>
        <fullName evidence="8">L-ornithine N(alpha)-acyltransferase</fullName>
        <ecNumber evidence="7">2.3.2.30</ecNumber>
    </recommendedName>
</protein>
<dbReference type="InterPro" id="IPR016181">
    <property type="entry name" value="Acyl_CoA_acyltransferase"/>
</dbReference>
<dbReference type="RefSeq" id="WP_012729248.1">
    <property type="nucleotide sequence ID" value="NC_012691.1"/>
</dbReference>
<dbReference type="Proteomes" id="UP000009073">
    <property type="component" value="Chromosome"/>
</dbReference>
<reference evidence="12 13" key="2">
    <citation type="journal article" date="2011" name="Stand. Genomic Sci.">
        <title>Complete genome sequence of Tolumonas auensis type strain (TA 4).</title>
        <authorList>
            <person name="Chertkov O."/>
            <person name="Copeland A."/>
            <person name="Lucas S."/>
            <person name="Lapidus A."/>
            <person name="Berry K.W."/>
            <person name="Detter J.C."/>
            <person name="Del Rio T.G."/>
            <person name="Hammon N."/>
            <person name="Dalin E."/>
            <person name="Tice H."/>
            <person name="Pitluck S."/>
            <person name="Richardson P."/>
            <person name="Bruce D."/>
            <person name="Goodwin L."/>
            <person name="Han C."/>
            <person name="Tapia R."/>
            <person name="Saunders E."/>
            <person name="Schmutz J."/>
            <person name="Brettin T."/>
            <person name="Larimer F."/>
            <person name="Land M."/>
            <person name="Hauser L."/>
            <person name="Spring S."/>
            <person name="Rohde M."/>
            <person name="Kyrpides N.C."/>
            <person name="Ivanova N."/>
            <person name="Goker M."/>
            <person name="Beller H.R."/>
            <person name="Klenk H.P."/>
            <person name="Woyke T."/>
        </authorList>
    </citation>
    <scope>NUCLEOTIDE SEQUENCE [LARGE SCALE GENOMIC DNA]</scope>
    <source>
        <strain evidence="13">DSM 9187 / TA4</strain>
    </source>
</reference>
<evidence type="ECO:0000256" key="6">
    <source>
        <dbReference type="ARBA" id="ARBA00038095"/>
    </source>
</evidence>
<name>C4LCT5_TOLAT</name>
<dbReference type="SUPFAM" id="SSF69593">
    <property type="entry name" value="Glycerol-3-phosphate (1)-acyltransferase"/>
    <property type="match status" value="1"/>
</dbReference>
<dbReference type="InterPro" id="IPR002123">
    <property type="entry name" value="Plipid/glycerol_acylTrfase"/>
</dbReference>
<evidence type="ECO:0000256" key="3">
    <source>
        <dbReference type="ARBA" id="ARBA00022679"/>
    </source>
</evidence>
<comment type="catalytic activity">
    <reaction evidence="10">
        <text>a (3R)-hydroxyacyl-[ACP] + L-ornithine = a lyso-ornithine lipid + holo-[ACP] + H(+)</text>
        <dbReference type="Rhea" id="RHEA:20633"/>
        <dbReference type="Rhea" id="RHEA-COMP:9685"/>
        <dbReference type="Rhea" id="RHEA-COMP:9945"/>
        <dbReference type="ChEBI" id="CHEBI:15378"/>
        <dbReference type="ChEBI" id="CHEBI:46911"/>
        <dbReference type="ChEBI" id="CHEBI:64479"/>
        <dbReference type="ChEBI" id="CHEBI:78827"/>
        <dbReference type="ChEBI" id="CHEBI:138482"/>
        <dbReference type="EC" id="2.3.2.30"/>
    </reaction>
    <physiologicalReaction direction="left-to-right" evidence="10">
        <dbReference type="Rhea" id="RHEA:20634"/>
    </physiologicalReaction>
</comment>
<evidence type="ECO:0000256" key="5">
    <source>
        <dbReference type="ARBA" id="ARBA00023315"/>
    </source>
</evidence>
<dbReference type="EMBL" id="CP001616">
    <property type="protein sequence ID" value="ACQ92649.1"/>
    <property type="molecule type" value="Genomic_DNA"/>
</dbReference>